<dbReference type="SUPFAM" id="SSF50630">
    <property type="entry name" value="Acid proteases"/>
    <property type="match status" value="1"/>
</dbReference>
<gene>
    <name evidence="8" type="ORF">TEA_028085</name>
</gene>
<dbReference type="PROSITE" id="PS51767">
    <property type="entry name" value="PEPTIDASE_A1"/>
    <property type="match status" value="1"/>
</dbReference>
<dbReference type="InterPro" id="IPR021109">
    <property type="entry name" value="Peptidase_aspartic_dom_sf"/>
</dbReference>
<dbReference type="PANTHER" id="PTHR13683">
    <property type="entry name" value="ASPARTYL PROTEASES"/>
    <property type="match status" value="1"/>
</dbReference>
<evidence type="ECO:0000259" key="7">
    <source>
        <dbReference type="PROSITE" id="PS51767"/>
    </source>
</evidence>
<reference evidence="8 9" key="1">
    <citation type="journal article" date="2018" name="Proc. Natl. Acad. Sci. U.S.A.">
        <title>Draft genome sequence of Camellia sinensis var. sinensis provides insights into the evolution of the tea genome and tea quality.</title>
        <authorList>
            <person name="Wei C."/>
            <person name="Yang H."/>
            <person name="Wang S."/>
            <person name="Zhao J."/>
            <person name="Liu C."/>
            <person name="Gao L."/>
            <person name="Xia E."/>
            <person name="Lu Y."/>
            <person name="Tai Y."/>
            <person name="She G."/>
            <person name="Sun J."/>
            <person name="Cao H."/>
            <person name="Tong W."/>
            <person name="Gao Q."/>
            <person name="Li Y."/>
            <person name="Deng W."/>
            <person name="Jiang X."/>
            <person name="Wang W."/>
            <person name="Chen Q."/>
            <person name="Zhang S."/>
            <person name="Li H."/>
            <person name="Wu J."/>
            <person name="Wang P."/>
            <person name="Li P."/>
            <person name="Shi C."/>
            <person name="Zheng F."/>
            <person name="Jian J."/>
            <person name="Huang B."/>
            <person name="Shan D."/>
            <person name="Shi M."/>
            <person name="Fang C."/>
            <person name="Yue Y."/>
            <person name="Li F."/>
            <person name="Li D."/>
            <person name="Wei S."/>
            <person name="Han B."/>
            <person name="Jiang C."/>
            <person name="Yin Y."/>
            <person name="Xia T."/>
            <person name="Zhang Z."/>
            <person name="Bennetzen J.L."/>
            <person name="Zhao S."/>
            <person name="Wan X."/>
        </authorList>
    </citation>
    <scope>NUCLEOTIDE SEQUENCE [LARGE SCALE GENOMIC DNA]</scope>
    <source>
        <strain evidence="9">cv. Shuchazao</strain>
        <tissue evidence="8">Leaf</tissue>
    </source>
</reference>
<keyword evidence="5" id="KW-0325">Glycoprotein</keyword>
<proteinExistence type="inferred from homology"/>
<name>A0A4S4EWB0_CAMSN</name>
<dbReference type="Proteomes" id="UP000306102">
    <property type="component" value="Unassembled WGS sequence"/>
</dbReference>
<keyword evidence="9" id="KW-1185">Reference proteome</keyword>
<accession>A0A4S4EWB0</accession>
<evidence type="ECO:0000256" key="1">
    <source>
        <dbReference type="ARBA" id="ARBA00007447"/>
    </source>
</evidence>
<dbReference type="InterPro" id="IPR034161">
    <property type="entry name" value="Pepsin-like_plant"/>
</dbReference>
<dbReference type="Gene3D" id="2.40.70.10">
    <property type="entry name" value="Acid Proteases"/>
    <property type="match status" value="2"/>
</dbReference>
<dbReference type="GO" id="GO:0004190">
    <property type="term" value="F:aspartic-type endopeptidase activity"/>
    <property type="evidence" value="ECO:0007669"/>
    <property type="project" value="UniProtKB-KW"/>
</dbReference>
<organism evidence="8 9">
    <name type="scientific">Camellia sinensis var. sinensis</name>
    <name type="common">China tea</name>
    <dbReference type="NCBI Taxonomy" id="542762"/>
    <lineage>
        <taxon>Eukaryota</taxon>
        <taxon>Viridiplantae</taxon>
        <taxon>Streptophyta</taxon>
        <taxon>Embryophyta</taxon>
        <taxon>Tracheophyta</taxon>
        <taxon>Spermatophyta</taxon>
        <taxon>Magnoliopsida</taxon>
        <taxon>eudicotyledons</taxon>
        <taxon>Gunneridae</taxon>
        <taxon>Pentapetalae</taxon>
        <taxon>asterids</taxon>
        <taxon>Ericales</taxon>
        <taxon>Theaceae</taxon>
        <taxon>Camellia</taxon>
    </lineage>
</organism>
<dbReference type="Pfam" id="PF14543">
    <property type="entry name" value="TAXi_N"/>
    <property type="match status" value="1"/>
</dbReference>
<dbReference type="InterPro" id="IPR001461">
    <property type="entry name" value="Aspartic_peptidase_A1"/>
</dbReference>
<dbReference type="PANTHER" id="PTHR13683:SF768">
    <property type="entry name" value="EUKARYOTIC ASPARTYL PROTEASE FAMILY PROTEIN"/>
    <property type="match status" value="1"/>
</dbReference>
<dbReference type="PRINTS" id="PR00792">
    <property type="entry name" value="PEPSIN"/>
</dbReference>
<dbReference type="InterPro" id="IPR032799">
    <property type="entry name" value="TAXi_C"/>
</dbReference>
<keyword evidence="2" id="KW-0645">Protease</keyword>
<feature type="active site" evidence="6">
    <location>
        <position position="393"/>
    </location>
</feature>
<evidence type="ECO:0000256" key="2">
    <source>
        <dbReference type="ARBA" id="ARBA00022670"/>
    </source>
</evidence>
<dbReference type="InterPro" id="IPR032861">
    <property type="entry name" value="TAXi_N"/>
</dbReference>
<protein>
    <recommendedName>
        <fullName evidence="7">Peptidase A1 domain-containing protein</fullName>
    </recommendedName>
</protein>
<comment type="similarity">
    <text evidence="1">Belongs to the peptidase A1 family.</text>
</comment>
<dbReference type="InterPro" id="IPR033121">
    <property type="entry name" value="PEPTIDASE_A1"/>
</dbReference>
<sequence>MDLGRRGGSFVVSGAVFVLGLLLFFASSNLVSANFVFNVKHKFAKRERTLDALRAHDDRRHGRNLAVDLSLGGNGNPTDVGLALSFSLSLSIYTYMILVQDVLRCIKIDLCSISKLQCIKMSMPSSESGSIVSILVAYCSKCATSKWSSGYSSGYNHMNELYYTKIGIGTPPNDYYVQVDTGSDILWVNCFGCDKCPTKSDLGVELRLFDPKSSTTGSLVTCDQDFCVEAFNPSDCKVGSVCSYGITYGDGSTSSGYFVKDNIQLDRASGNLQTTPMNGSVAFGCASKQSGQLGTSSALDGILGFGQSNSSMLSQLASAGKVKKIFAHCLDGTNGGGIFAIGQVVQPKLNATPIIPNQVHYNVILKSIEVGDAVLQLPSDGFDTDSGKPMIMDSGTTLAYLGDELFNPLMKKILAAQPNLKLLRFQQQFTCFKFTGNVDDGFPAVTFSFENSLSLTVYPHEYLFQHRDDEWCIGWQNSGMKSKDGKELNLLGDMVLSNKLVVYDLENQTIGWSEYNCSLGIKVKDEKSGNDYQIGAKELSSACSMNTGWTLTLLSLLAILHSYL</sequence>
<dbReference type="STRING" id="542762.A0A4S4EWB0"/>
<dbReference type="CDD" id="cd05476">
    <property type="entry name" value="pepsin_A_like_plant"/>
    <property type="match status" value="1"/>
</dbReference>
<feature type="active site" evidence="6">
    <location>
        <position position="180"/>
    </location>
</feature>
<evidence type="ECO:0000256" key="6">
    <source>
        <dbReference type="PIRSR" id="PIRSR601461-1"/>
    </source>
</evidence>
<evidence type="ECO:0000313" key="8">
    <source>
        <dbReference type="EMBL" id="THG21280.1"/>
    </source>
</evidence>
<dbReference type="EMBL" id="SDRB02001457">
    <property type="protein sequence ID" value="THG21280.1"/>
    <property type="molecule type" value="Genomic_DNA"/>
</dbReference>
<evidence type="ECO:0000313" key="9">
    <source>
        <dbReference type="Proteomes" id="UP000306102"/>
    </source>
</evidence>
<evidence type="ECO:0000256" key="4">
    <source>
        <dbReference type="ARBA" id="ARBA00022801"/>
    </source>
</evidence>
<dbReference type="Pfam" id="PF14541">
    <property type="entry name" value="TAXi_C"/>
    <property type="match status" value="1"/>
</dbReference>
<dbReference type="AlphaFoldDB" id="A0A4S4EWB0"/>
<dbReference type="GO" id="GO:0006508">
    <property type="term" value="P:proteolysis"/>
    <property type="evidence" value="ECO:0007669"/>
    <property type="project" value="UniProtKB-KW"/>
</dbReference>
<evidence type="ECO:0000256" key="3">
    <source>
        <dbReference type="ARBA" id="ARBA00022750"/>
    </source>
</evidence>
<evidence type="ECO:0000256" key="5">
    <source>
        <dbReference type="ARBA" id="ARBA00023180"/>
    </source>
</evidence>
<keyword evidence="4" id="KW-0378">Hydrolase</keyword>
<feature type="domain" description="Peptidase A1" evidence="7">
    <location>
        <begin position="162"/>
        <end position="513"/>
    </location>
</feature>
<comment type="caution">
    <text evidence="8">The sequence shown here is derived from an EMBL/GenBank/DDBJ whole genome shotgun (WGS) entry which is preliminary data.</text>
</comment>
<keyword evidence="3" id="KW-0064">Aspartyl protease</keyword>